<keyword evidence="1" id="KW-1133">Transmembrane helix</keyword>
<keyword evidence="1" id="KW-0472">Membrane</keyword>
<evidence type="ECO:0000313" key="3">
    <source>
        <dbReference type="Proteomes" id="UP000006882"/>
    </source>
</evidence>
<dbReference type="EMBL" id="CM007654">
    <property type="protein sequence ID" value="ONI13502.1"/>
    <property type="molecule type" value="Genomic_DNA"/>
</dbReference>
<evidence type="ECO:0000256" key="1">
    <source>
        <dbReference type="SAM" id="Phobius"/>
    </source>
</evidence>
<evidence type="ECO:0000313" key="2">
    <source>
        <dbReference type="EMBL" id="ONI13502.1"/>
    </source>
</evidence>
<evidence type="ECO:0008006" key="4">
    <source>
        <dbReference type="Google" id="ProtNLM"/>
    </source>
</evidence>
<dbReference type="Gramene" id="ONI13502">
    <property type="protein sequence ID" value="ONI13502"/>
    <property type="gene ID" value="PRUPE_4G226500"/>
</dbReference>
<keyword evidence="1" id="KW-0812">Transmembrane</keyword>
<name>A0A251PPQ9_PRUPE</name>
<dbReference type="Proteomes" id="UP000006882">
    <property type="component" value="Chromosome G4"/>
</dbReference>
<keyword evidence="3" id="KW-1185">Reference proteome</keyword>
<gene>
    <name evidence="2" type="ORF">PRUPE_4G226500</name>
</gene>
<organism evidence="2 3">
    <name type="scientific">Prunus persica</name>
    <name type="common">Peach</name>
    <name type="synonym">Amygdalus persica</name>
    <dbReference type="NCBI Taxonomy" id="3760"/>
    <lineage>
        <taxon>Eukaryota</taxon>
        <taxon>Viridiplantae</taxon>
        <taxon>Streptophyta</taxon>
        <taxon>Embryophyta</taxon>
        <taxon>Tracheophyta</taxon>
        <taxon>Spermatophyta</taxon>
        <taxon>Magnoliopsida</taxon>
        <taxon>eudicotyledons</taxon>
        <taxon>Gunneridae</taxon>
        <taxon>Pentapetalae</taxon>
        <taxon>rosids</taxon>
        <taxon>fabids</taxon>
        <taxon>Rosales</taxon>
        <taxon>Rosaceae</taxon>
        <taxon>Amygdaloideae</taxon>
        <taxon>Amygdaleae</taxon>
        <taxon>Prunus</taxon>
    </lineage>
</organism>
<sequence>MPPSNFYFFPFGLVTAGILFICCVCRIIYISTRKLDKEDKVTMDATTTTVEEKGTSLK</sequence>
<dbReference type="AlphaFoldDB" id="A0A251PPQ9"/>
<feature type="transmembrane region" description="Helical" evidence="1">
    <location>
        <begin position="6"/>
        <end position="29"/>
    </location>
</feature>
<proteinExistence type="predicted"/>
<reference evidence="2 3" key="1">
    <citation type="journal article" date="2013" name="Nat. Genet.">
        <title>The high-quality draft genome of peach (Prunus persica) identifies unique patterns of genetic diversity, domestication and genome evolution.</title>
        <authorList>
            <consortium name="International Peach Genome Initiative"/>
            <person name="Verde I."/>
            <person name="Abbott A.G."/>
            <person name="Scalabrin S."/>
            <person name="Jung S."/>
            <person name="Shu S."/>
            <person name="Marroni F."/>
            <person name="Zhebentyayeva T."/>
            <person name="Dettori M.T."/>
            <person name="Grimwood J."/>
            <person name="Cattonaro F."/>
            <person name="Zuccolo A."/>
            <person name="Rossini L."/>
            <person name="Jenkins J."/>
            <person name="Vendramin E."/>
            <person name="Meisel L.A."/>
            <person name="Decroocq V."/>
            <person name="Sosinski B."/>
            <person name="Prochnik S."/>
            <person name="Mitros T."/>
            <person name="Policriti A."/>
            <person name="Cipriani G."/>
            <person name="Dondini L."/>
            <person name="Ficklin S."/>
            <person name="Goodstein D.M."/>
            <person name="Xuan P."/>
            <person name="Del Fabbro C."/>
            <person name="Aramini V."/>
            <person name="Copetti D."/>
            <person name="Gonzalez S."/>
            <person name="Horner D.S."/>
            <person name="Falchi R."/>
            <person name="Lucas S."/>
            <person name="Mica E."/>
            <person name="Maldonado J."/>
            <person name="Lazzari B."/>
            <person name="Bielenberg D."/>
            <person name="Pirona R."/>
            <person name="Miculan M."/>
            <person name="Barakat A."/>
            <person name="Testolin R."/>
            <person name="Stella A."/>
            <person name="Tartarini S."/>
            <person name="Tonutti P."/>
            <person name="Arus P."/>
            <person name="Orellana A."/>
            <person name="Wells C."/>
            <person name="Main D."/>
            <person name="Vizzotto G."/>
            <person name="Silva H."/>
            <person name="Salamini F."/>
            <person name="Schmutz J."/>
            <person name="Morgante M."/>
            <person name="Rokhsar D.S."/>
        </authorList>
    </citation>
    <scope>NUCLEOTIDE SEQUENCE [LARGE SCALE GENOMIC DNA]</scope>
    <source>
        <strain evidence="3">cv. Nemared</strain>
    </source>
</reference>
<accession>A0A251PPQ9</accession>
<protein>
    <recommendedName>
        <fullName evidence="4">Transmembrane protein</fullName>
    </recommendedName>
</protein>